<dbReference type="GO" id="GO:0005634">
    <property type="term" value="C:nucleus"/>
    <property type="evidence" value="ECO:0007669"/>
    <property type="project" value="UniProtKB-SubCell"/>
</dbReference>
<feature type="compositionally biased region" description="Acidic residues" evidence="13">
    <location>
        <begin position="257"/>
        <end position="280"/>
    </location>
</feature>
<feature type="region of interest" description="Disordered" evidence="13">
    <location>
        <begin position="813"/>
        <end position="857"/>
    </location>
</feature>
<feature type="region of interest" description="Disordered" evidence="13">
    <location>
        <begin position="369"/>
        <end position="526"/>
    </location>
</feature>
<evidence type="ECO:0000256" key="2">
    <source>
        <dbReference type="ARBA" id="ARBA00007444"/>
    </source>
</evidence>
<dbReference type="GO" id="GO:0003677">
    <property type="term" value="F:DNA binding"/>
    <property type="evidence" value="ECO:0007669"/>
    <property type="project" value="UniProtKB-KW"/>
</dbReference>
<keyword evidence="5" id="KW-0862">Zinc</keyword>
<keyword evidence="6" id="KW-0805">Transcription regulation</keyword>
<feature type="compositionally biased region" description="Pro residues" evidence="13">
    <location>
        <begin position="395"/>
        <end position="405"/>
    </location>
</feature>
<evidence type="ECO:0000256" key="12">
    <source>
        <dbReference type="SAM" id="Coils"/>
    </source>
</evidence>
<comment type="caution">
    <text evidence="15">The sequence shown here is derived from an EMBL/GenBank/DDBJ whole genome shotgun (WGS) entry which is preliminary data.</text>
</comment>
<feature type="region of interest" description="Disordered" evidence="13">
    <location>
        <begin position="571"/>
        <end position="664"/>
    </location>
</feature>
<protein>
    <submittedName>
        <fullName evidence="15">Bromodomain adjacent to zinc finger domain protein 2B isoform X1</fullName>
    </submittedName>
</protein>
<dbReference type="PANTHER" id="PTHR45915">
    <property type="entry name" value="TRANSCRIPTION INTERMEDIARY FACTOR"/>
    <property type="match status" value="1"/>
</dbReference>
<dbReference type="InterPro" id="IPR016177">
    <property type="entry name" value="DNA-bd_dom_sf"/>
</dbReference>
<dbReference type="CDD" id="cd01397">
    <property type="entry name" value="HAT_MBD"/>
    <property type="match status" value="1"/>
</dbReference>
<evidence type="ECO:0000256" key="6">
    <source>
        <dbReference type="ARBA" id="ARBA00023015"/>
    </source>
</evidence>
<dbReference type="InterPro" id="IPR001739">
    <property type="entry name" value="Methyl_CpG_DNA-bd"/>
</dbReference>
<feature type="compositionally biased region" description="Polar residues" evidence="13">
    <location>
        <begin position="467"/>
        <end position="480"/>
    </location>
</feature>
<proteinExistence type="inferred from homology"/>
<dbReference type="GO" id="GO:0000785">
    <property type="term" value="C:chromatin"/>
    <property type="evidence" value="ECO:0007669"/>
    <property type="project" value="TreeGrafter"/>
</dbReference>
<evidence type="ECO:0000256" key="1">
    <source>
        <dbReference type="ARBA" id="ARBA00004123"/>
    </source>
</evidence>
<feature type="coiled-coil region" evidence="12">
    <location>
        <begin position="889"/>
        <end position="982"/>
    </location>
</feature>
<keyword evidence="8" id="KW-0103">Bromodomain</keyword>
<dbReference type="AlphaFoldDB" id="A0AAD3R5J7"/>
<evidence type="ECO:0000256" key="11">
    <source>
        <dbReference type="ARBA" id="ARBA00023242"/>
    </source>
</evidence>
<comment type="subcellular location">
    <subcellularLocation>
        <location evidence="1">Nucleus</location>
    </subcellularLocation>
</comment>
<dbReference type="SMART" id="SM00391">
    <property type="entry name" value="MBD"/>
    <property type="match status" value="1"/>
</dbReference>
<evidence type="ECO:0000256" key="13">
    <source>
        <dbReference type="SAM" id="MobiDB-lite"/>
    </source>
</evidence>
<feature type="compositionally biased region" description="Low complexity" evidence="13">
    <location>
        <begin position="238"/>
        <end position="256"/>
    </location>
</feature>
<comment type="similarity">
    <text evidence="2">Belongs to the WAL family.</text>
</comment>
<feature type="compositionally biased region" description="Low complexity" evidence="13">
    <location>
        <begin position="196"/>
        <end position="211"/>
    </location>
</feature>
<dbReference type="CDD" id="cd06503">
    <property type="entry name" value="ATP-synt_Fo_b"/>
    <property type="match status" value="1"/>
</dbReference>
<dbReference type="Proteomes" id="UP001279410">
    <property type="component" value="Unassembled WGS sequence"/>
</dbReference>
<feature type="domain" description="MBD" evidence="14">
    <location>
        <begin position="712"/>
        <end position="783"/>
    </location>
</feature>
<feature type="compositionally biased region" description="Acidic residues" evidence="13">
    <location>
        <begin position="588"/>
        <end position="620"/>
    </location>
</feature>
<keyword evidence="4" id="KW-0863">Zinc-finger</keyword>
<dbReference type="GO" id="GO:0008270">
    <property type="term" value="F:zinc ion binding"/>
    <property type="evidence" value="ECO:0007669"/>
    <property type="project" value="UniProtKB-KW"/>
</dbReference>
<evidence type="ECO:0000256" key="7">
    <source>
        <dbReference type="ARBA" id="ARBA00023054"/>
    </source>
</evidence>
<gene>
    <name evidence="15" type="ORF">AKAME5_000839200</name>
</gene>
<dbReference type="EMBL" id="BRZM01000022">
    <property type="protein sequence ID" value="GLD55981.1"/>
    <property type="molecule type" value="Genomic_DNA"/>
</dbReference>
<keyword evidence="9" id="KW-0238">DNA-binding</keyword>
<name>A0AAD3R5J7_LATJO</name>
<dbReference type="Pfam" id="PF01429">
    <property type="entry name" value="MBD"/>
    <property type="match status" value="1"/>
</dbReference>
<feature type="compositionally biased region" description="Basic and acidic residues" evidence="13">
    <location>
        <begin position="306"/>
        <end position="323"/>
    </location>
</feature>
<sequence>MVLISTCPALPSVTGQGSRAEEGSEPSCYLRQATLGHMLFLCRLFGAAGEQPFIGSTLSSAFPLVNHPAFGALYTAGAGRPEFGGLGSLGMSAALATHPQLGALSEWWRAAEAHGRGAAAFLPSFISFPPFFTPHIQPNHSASPVQIRMPGKNSHTPAKGVNGAVNGSGVCPPTTQSGSFSVSPAPVQASIKPTKNSNPSNSHRSSPQNNPAELVEKPVQKPKEKKPRKKPADTSVASNSESGTSSDSSSDGSLSSDLEDLAEDDEDDDDDDEDDEEDDKQSEVSDSEKRTKKKTKVLIPSTGTAKTDRPLCGDPHDKKDKQTQKKSSLKPPQHALPGAAKSNKRKLLEASLAQINEFRLKQTLMSQGQTFPAELKKQQQGPNKSPKRTSLSSSPLPPAPPPPPQNNHSNLFLSSALLGLPEPHHPNGVIQSTTQDTPLALITKPRKDSASQGKSPQCDSDAGSMPVNLSTGASRTQATAQAGPPSQPPTTSPHATGHGSRKNKTAKGKGQTPGLGQGQGQGQADPLAAWKGFSQNHLVQSLVDLFRGGESGIGIPGVSIPGVGIPGVGIPGTCNPTAGLPANKESDDSGDDDDDEDDDLEEEEDEEDSDDSLSESDSNSDSDVSGKKVKELKLLPSGSSKKEMTPRRLTKGPELLNTSTNHTATSCSPLNLQVIKTPTIVTSSSALAYHSSPGSSSYSLASPLGLGKRKRVMDEKELMIPLELGWRRETRIKSVAGRPQGEVAYYAPCGKKLRQYPDVMKYLSRNGISGITRDNFSFSAKIRVGDFYEAREGPQGLQWSLLKEEEVIPRILAMEGRRGRPPNSERQLAGEGAKGNRRRKGRPPNVGDPLAPEGPSPSEVKLLRKLEAQEIARQAAQMKLMRKLEKQALARAAKEARKQQAIMAAEERRKQKEQIKILKQQEKIKRIQQIRMEKELRAQQILEAKRKKKEEAANAKILEAEKRIKEKELRRQQAEILKHQELERHRLDMSTECWTLTCPIPTSLSFTVPVLCTKNENSYRESFCLYGGDTSRKFPPSLPTTKFGE</sequence>
<dbReference type="SUPFAM" id="SSF54171">
    <property type="entry name" value="DNA-binding domain"/>
    <property type="match status" value="1"/>
</dbReference>
<feature type="compositionally biased region" description="Gly residues" evidence="13">
    <location>
        <begin position="511"/>
        <end position="521"/>
    </location>
</feature>
<evidence type="ECO:0000256" key="8">
    <source>
        <dbReference type="ARBA" id="ARBA00023117"/>
    </source>
</evidence>
<reference evidence="15" key="1">
    <citation type="submission" date="2022-08" db="EMBL/GenBank/DDBJ databases">
        <title>Genome sequencing of akame (Lates japonicus).</title>
        <authorList>
            <person name="Hashiguchi Y."/>
            <person name="Takahashi H."/>
        </authorList>
    </citation>
    <scope>NUCLEOTIDE SEQUENCE</scope>
    <source>
        <strain evidence="15">Kochi</strain>
    </source>
</reference>
<dbReference type="FunFam" id="3.30.890.10:FF:000002">
    <property type="entry name" value="Bromodomain adjacent to zinc finger domain protein 2B"/>
    <property type="match status" value="1"/>
</dbReference>
<keyword evidence="11" id="KW-0539">Nucleus</keyword>
<evidence type="ECO:0000259" key="14">
    <source>
        <dbReference type="PROSITE" id="PS50982"/>
    </source>
</evidence>
<organism evidence="15 16">
    <name type="scientific">Lates japonicus</name>
    <name type="common">Japanese lates</name>
    <dbReference type="NCBI Taxonomy" id="270547"/>
    <lineage>
        <taxon>Eukaryota</taxon>
        <taxon>Metazoa</taxon>
        <taxon>Chordata</taxon>
        <taxon>Craniata</taxon>
        <taxon>Vertebrata</taxon>
        <taxon>Euteleostomi</taxon>
        <taxon>Actinopterygii</taxon>
        <taxon>Neopterygii</taxon>
        <taxon>Teleostei</taxon>
        <taxon>Neoteleostei</taxon>
        <taxon>Acanthomorphata</taxon>
        <taxon>Carangaria</taxon>
        <taxon>Carangaria incertae sedis</taxon>
        <taxon>Centropomidae</taxon>
        <taxon>Lates</taxon>
    </lineage>
</organism>
<dbReference type="PANTHER" id="PTHR45915:SF1">
    <property type="entry name" value="BROMODOMAIN ADJACENT TO ZINC FINGER DOMAIN PROTEIN 2B"/>
    <property type="match status" value="1"/>
</dbReference>
<keyword evidence="16" id="KW-1185">Reference proteome</keyword>
<feature type="non-terminal residue" evidence="15">
    <location>
        <position position="1045"/>
    </location>
</feature>
<keyword evidence="10" id="KW-0804">Transcription</keyword>
<dbReference type="PROSITE" id="PS50982">
    <property type="entry name" value="MBD"/>
    <property type="match status" value="1"/>
</dbReference>
<evidence type="ECO:0000313" key="16">
    <source>
        <dbReference type="Proteomes" id="UP001279410"/>
    </source>
</evidence>
<feature type="region of interest" description="Disordered" evidence="13">
    <location>
        <begin position="137"/>
        <end position="345"/>
    </location>
</feature>
<keyword evidence="3" id="KW-0479">Metal-binding</keyword>
<keyword evidence="7 12" id="KW-0175">Coiled coil</keyword>
<dbReference type="Gene3D" id="3.30.890.10">
    <property type="entry name" value="Methyl-cpg-binding Protein 2, Chain A"/>
    <property type="match status" value="1"/>
</dbReference>
<evidence type="ECO:0000256" key="10">
    <source>
        <dbReference type="ARBA" id="ARBA00023163"/>
    </source>
</evidence>
<evidence type="ECO:0000256" key="9">
    <source>
        <dbReference type="ARBA" id="ARBA00023125"/>
    </source>
</evidence>
<feature type="compositionally biased region" description="Polar residues" evidence="13">
    <location>
        <begin position="173"/>
        <end position="182"/>
    </location>
</feature>
<feature type="compositionally biased region" description="Basic and acidic residues" evidence="13">
    <location>
        <begin position="624"/>
        <end position="633"/>
    </location>
</feature>
<accession>A0AAD3R5J7</accession>
<evidence type="ECO:0000256" key="4">
    <source>
        <dbReference type="ARBA" id="ARBA00022771"/>
    </source>
</evidence>
<evidence type="ECO:0000256" key="3">
    <source>
        <dbReference type="ARBA" id="ARBA00022723"/>
    </source>
</evidence>
<evidence type="ECO:0000256" key="5">
    <source>
        <dbReference type="ARBA" id="ARBA00022833"/>
    </source>
</evidence>
<evidence type="ECO:0000313" key="15">
    <source>
        <dbReference type="EMBL" id="GLD55981.1"/>
    </source>
</evidence>